<proteinExistence type="predicted"/>
<protein>
    <submittedName>
        <fullName evidence="2">Uncharacterized protein</fullName>
    </submittedName>
</protein>
<evidence type="ECO:0000313" key="3">
    <source>
        <dbReference type="Proteomes" id="UP000677054"/>
    </source>
</evidence>
<sequence>MKKLEELHCTGCDLGPKLLGGILKFSSNNLKLVFLDNNKISNLEQGAITGALHFKENSMIGLHAPIQSPSFLAPASKGLWIAPTRRRTKRSHLRQHSQHGPLFDESK</sequence>
<dbReference type="OrthoDB" id="676979at2759"/>
<evidence type="ECO:0000313" key="2">
    <source>
        <dbReference type="EMBL" id="CAD7254018.1"/>
    </source>
</evidence>
<reference evidence="2" key="1">
    <citation type="submission" date="2020-11" db="EMBL/GenBank/DDBJ databases">
        <authorList>
            <person name="Tran Van P."/>
        </authorList>
    </citation>
    <scope>NUCLEOTIDE SEQUENCE</scope>
</reference>
<feature type="region of interest" description="Disordered" evidence="1">
    <location>
        <begin position="86"/>
        <end position="107"/>
    </location>
</feature>
<dbReference type="EMBL" id="LR906988">
    <property type="protein sequence ID" value="CAD7254018.1"/>
    <property type="molecule type" value="Genomic_DNA"/>
</dbReference>
<dbReference type="EMBL" id="CAJPEV010007471">
    <property type="protein sequence ID" value="CAG0904776.1"/>
    <property type="molecule type" value="Genomic_DNA"/>
</dbReference>
<feature type="compositionally biased region" description="Basic residues" evidence="1">
    <location>
        <begin position="86"/>
        <end position="97"/>
    </location>
</feature>
<gene>
    <name evidence="2" type="ORF">DSTB1V02_LOCUS13764</name>
</gene>
<dbReference type="AlphaFoldDB" id="A0A7R9FTI8"/>
<accession>A0A7R9FTI8</accession>
<name>A0A7R9FTI8_9CRUS</name>
<dbReference type="Proteomes" id="UP000677054">
    <property type="component" value="Unassembled WGS sequence"/>
</dbReference>
<feature type="non-terminal residue" evidence="2">
    <location>
        <position position="1"/>
    </location>
</feature>
<evidence type="ECO:0000256" key="1">
    <source>
        <dbReference type="SAM" id="MobiDB-lite"/>
    </source>
</evidence>
<organism evidence="2">
    <name type="scientific">Darwinula stevensoni</name>
    <dbReference type="NCBI Taxonomy" id="69355"/>
    <lineage>
        <taxon>Eukaryota</taxon>
        <taxon>Metazoa</taxon>
        <taxon>Ecdysozoa</taxon>
        <taxon>Arthropoda</taxon>
        <taxon>Crustacea</taxon>
        <taxon>Oligostraca</taxon>
        <taxon>Ostracoda</taxon>
        <taxon>Podocopa</taxon>
        <taxon>Podocopida</taxon>
        <taxon>Darwinulocopina</taxon>
        <taxon>Darwinuloidea</taxon>
        <taxon>Darwinulidae</taxon>
        <taxon>Darwinula</taxon>
    </lineage>
</organism>
<keyword evidence="3" id="KW-1185">Reference proteome</keyword>